<evidence type="ECO:0000259" key="1">
    <source>
        <dbReference type="Pfam" id="PF00535"/>
    </source>
</evidence>
<feature type="domain" description="Glycosyltransferase 2-like" evidence="1">
    <location>
        <begin position="4"/>
        <end position="93"/>
    </location>
</feature>
<dbReference type="InterPro" id="IPR029044">
    <property type="entry name" value="Nucleotide-diphossugar_trans"/>
</dbReference>
<protein>
    <submittedName>
        <fullName evidence="2">Glycosyltransferase family 2 protein</fullName>
    </submittedName>
</protein>
<sequence>MDVSFIIPCYNAAKTLQSTVASIEKTCSVPYEIIIVDDGSTDETEYVTMEIIRLNNAVRLYSQCNKGVNAARKLGWSKSSGEYVCFVDADDELVLNDNVLGWLSGKYDIIKAGGWYSKNCQRVDYGNGYIGEVSDVVSAYTLVLEGKLLPYIHSAFFRKRAITEECFDINPRFKIGEDLLFNIKVMSSCRKFVSIAERFYVYSMNEESAMHTKIWGFNYIRDFNDEMENLILPYCPELKDKLTLHRFIDYTSTLLFPEVKMKQQYYMEIILLLKENLWLKGLSPKKNVIFIENWSFYGVYVRLFHLLQRLRGRKIRMVID</sequence>
<dbReference type="RefSeq" id="WP_172176149.1">
    <property type="nucleotide sequence ID" value="NZ_CASGIA010000004.1"/>
</dbReference>
<dbReference type="PANTHER" id="PTHR22916:SF3">
    <property type="entry name" value="UDP-GLCNAC:BETAGAL BETA-1,3-N-ACETYLGLUCOSAMINYLTRANSFERASE-LIKE PROTEIN 1"/>
    <property type="match status" value="1"/>
</dbReference>
<dbReference type="CDD" id="cd00761">
    <property type="entry name" value="Glyco_tranf_GTA_type"/>
    <property type="match status" value="1"/>
</dbReference>
<dbReference type="Gene3D" id="3.90.550.10">
    <property type="entry name" value="Spore Coat Polysaccharide Biosynthesis Protein SpsA, Chain A"/>
    <property type="match status" value="1"/>
</dbReference>
<accession>A0ABX2AS77</accession>
<dbReference type="SUPFAM" id="SSF53448">
    <property type="entry name" value="Nucleotide-diphospho-sugar transferases"/>
    <property type="match status" value="1"/>
</dbReference>
<dbReference type="Pfam" id="PF00535">
    <property type="entry name" value="Glycos_transf_2"/>
    <property type="match status" value="1"/>
</dbReference>
<reference evidence="2 3" key="1">
    <citation type="submission" date="2020-05" db="EMBL/GenBank/DDBJ databases">
        <title>Distinct polysaccharide utilization as determinants for interspecies competition between intestinal Prevotella spp.</title>
        <authorList>
            <person name="Galvez E.J.C."/>
            <person name="Iljazovic A."/>
            <person name="Strowig T."/>
        </authorList>
    </citation>
    <scope>NUCLEOTIDE SEQUENCE [LARGE SCALE GENOMIC DNA]</scope>
    <source>
        <strain evidence="2 3">PROD</strain>
    </source>
</reference>
<organism evidence="2 3">
    <name type="scientific">Xylanibacter rodentium</name>
    <dbReference type="NCBI Taxonomy" id="2736289"/>
    <lineage>
        <taxon>Bacteria</taxon>
        <taxon>Pseudomonadati</taxon>
        <taxon>Bacteroidota</taxon>
        <taxon>Bacteroidia</taxon>
        <taxon>Bacteroidales</taxon>
        <taxon>Prevotellaceae</taxon>
        <taxon>Xylanibacter</taxon>
    </lineage>
</organism>
<dbReference type="EMBL" id="JABKKE010000005">
    <property type="protein sequence ID" value="NPE13582.1"/>
    <property type="molecule type" value="Genomic_DNA"/>
</dbReference>
<keyword evidence="3" id="KW-1185">Reference proteome</keyword>
<comment type="caution">
    <text evidence="2">The sequence shown here is derived from an EMBL/GenBank/DDBJ whole genome shotgun (WGS) entry which is preliminary data.</text>
</comment>
<name>A0ABX2AS77_9BACT</name>
<proteinExistence type="predicted"/>
<evidence type="ECO:0000313" key="3">
    <source>
        <dbReference type="Proteomes" id="UP001193734"/>
    </source>
</evidence>
<dbReference type="Proteomes" id="UP001193734">
    <property type="component" value="Unassembled WGS sequence"/>
</dbReference>
<gene>
    <name evidence="2" type="ORF">HPS55_04430</name>
</gene>
<dbReference type="PANTHER" id="PTHR22916">
    <property type="entry name" value="GLYCOSYLTRANSFERASE"/>
    <property type="match status" value="1"/>
</dbReference>
<dbReference type="InterPro" id="IPR001173">
    <property type="entry name" value="Glyco_trans_2-like"/>
</dbReference>
<evidence type="ECO:0000313" key="2">
    <source>
        <dbReference type="EMBL" id="NPE13582.1"/>
    </source>
</evidence>
<dbReference type="GeneID" id="82157006"/>